<dbReference type="Proteomes" id="UP001615550">
    <property type="component" value="Unassembled WGS sequence"/>
</dbReference>
<dbReference type="InterPro" id="IPR014048">
    <property type="entry name" value="MethylDNA_cys_MeTrfase_DNA-bd"/>
</dbReference>
<organism evidence="10 11">
    <name type="scientific">Legionella lytica</name>
    <dbReference type="NCBI Taxonomy" id="96232"/>
    <lineage>
        <taxon>Bacteria</taxon>
        <taxon>Pseudomonadati</taxon>
        <taxon>Pseudomonadota</taxon>
        <taxon>Gammaproteobacteria</taxon>
        <taxon>Legionellales</taxon>
        <taxon>Legionellaceae</taxon>
        <taxon>Legionella</taxon>
    </lineage>
</organism>
<dbReference type="Pfam" id="PF01035">
    <property type="entry name" value="DNA_binding_1"/>
    <property type="match status" value="1"/>
</dbReference>
<evidence type="ECO:0000256" key="3">
    <source>
        <dbReference type="ARBA" id="ARBA00022679"/>
    </source>
</evidence>
<dbReference type="InterPro" id="IPR036217">
    <property type="entry name" value="MethylDNA_cys_MeTrfase_DNAb"/>
</dbReference>
<dbReference type="SUPFAM" id="SSF46767">
    <property type="entry name" value="Methylated DNA-protein cysteine methyltransferase, C-terminal domain"/>
    <property type="match status" value="1"/>
</dbReference>
<dbReference type="EMBL" id="JBGORX010000001">
    <property type="protein sequence ID" value="MFJ1267904.1"/>
    <property type="molecule type" value="Genomic_DNA"/>
</dbReference>
<evidence type="ECO:0000256" key="2">
    <source>
        <dbReference type="ARBA" id="ARBA00022603"/>
    </source>
</evidence>
<dbReference type="SUPFAM" id="SSF46689">
    <property type="entry name" value="Homeodomain-like"/>
    <property type="match status" value="1"/>
</dbReference>
<evidence type="ECO:0000313" key="11">
    <source>
        <dbReference type="Proteomes" id="UP001615550"/>
    </source>
</evidence>
<evidence type="ECO:0000256" key="1">
    <source>
        <dbReference type="ARBA" id="ARBA00001286"/>
    </source>
</evidence>
<protein>
    <submittedName>
        <fullName evidence="10">Bifunctional transcriptional activator/DNA repair enzyme AdaA</fullName>
    </submittedName>
</protein>
<feature type="domain" description="HTH araC/xylS-type" evidence="9">
    <location>
        <begin position="13"/>
        <end position="110"/>
    </location>
</feature>
<dbReference type="InterPro" id="IPR036631">
    <property type="entry name" value="MGMT_N_sf"/>
</dbReference>
<keyword evidence="6" id="KW-0804">Transcription</keyword>
<proteinExistence type="predicted"/>
<dbReference type="Gene3D" id="3.30.160.70">
    <property type="entry name" value="Methylated DNA-protein cysteine methyltransferase domain"/>
    <property type="match status" value="1"/>
</dbReference>
<keyword evidence="11" id="KW-1185">Reference proteome</keyword>
<evidence type="ECO:0000259" key="9">
    <source>
        <dbReference type="PROSITE" id="PS01124"/>
    </source>
</evidence>
<keyword evidence="5" id="KW-0805">Transcription regulation</keyword>
<dbReference type="InterPro" id="IPR018060">
    <property type="entry name" value="HTH_AraC"/>
</dbReference>
<dbReference type="SUPFAM" id="SSF53155">
    <property type="entry name" value="Methylated DNA-protein cysteine methyltransferase domain"/>
    <property type="match status" value="1"/>
</dbReference>
<dbReference type="PROSITE" id="PS01124">
    <property type="entry name" value="HTH_ARAC_FAMILY_2"/>
    <property type="match status" value="1"/>
</dbReference>
<keyword evidence="4" id="KW-0227">DNA damage</keyword>
<dbReference type="Pfam" id="PF12833">
    <property type="entry name" value="HTH_18"/>
    <property type="match status" value="1"/>
</dbReference>
<evidence type="ECO:0000256" key="8">
    <source>
        <dbReference type="ARBA" id="ARBA00049348"/>
    </source>
</evidence>
<dbReference type="CDD" id="cd06445">
    <property type="entry name" value="ATase"/>
    <property type="match status" value="1"/>
</dbReference>
<evidence type="ECO:0000256" key="7">
    <source>
        <dbReference type="ARBA" id="ARBA00023204"/>
    </source>
</evidence>
<dbReference type="PANTHER" id="PTHR10815">
    <property type="entry name" value="METHYLATED-DNA--PROTEIN-CYSTEINE METHYLTRANSFERASE"/>
    <property type="match status" value="1"/>
</dbReference>
<dbReference type="Gene3D" id="1.10.10.60">
    <property type="entry name" value="Homeodomain-like"/>
    <property type="match status" value="1"/>
</dbReference>
<dbReference type="NCBIfam" id="TIGR00589">
    <property type="entry name" value="ogt"/>
    <property type="match status" value="1"/>
</dbReference>
<accession>A0ABW8D5D2</accession>
<comment type="catalytic activity">
    <reaction evidence="8">
        <text>a 6-O-methyl-2'-deoxyguanosine in DNA + L-cysteinyl-[protein] = S-methyl-L-cysteinyl-[protein] + a 2'-deoxyguanosine in DNA</text>
        <dbReference type="Rhea" id="RHEA:24000"/>
        <dbReference type="Rhea" id="RHEA-COMP:10131"/>
        <dbReference type="Rhea" id="RHEA-COMP:10132"/>
        <dbReference type="Rhea" id="RHEA-COMP:11367"/>
        <dbReference type="Rhea" id="RHEA-COMP:11368"/>
        <dbReference type="ChEBI" id="CHEBI:29950"/>
        <dbReference type="ChEBI" id="CHEBI:82612"/>
        <dbReference type="ChEBI" id="CHEBI:85445"/>
        <dbReference type="ChEBI" id="CHEBI:85448"/>
        <dbReference type="EC" id="2.1.1.63"/>
    </reaction>
</comment>
<evidence type="ECO:0000313" key="10">
    <source>
        <dbReference type="EMBL" id="MFJ1267904.1"/>
    </source>
</evidence>
<keyword evidence="3" id="KW-0808">Transferase</keyword>
<dbReference type="Gene3D" id="1.10.10.10">
    <property type="entry name" value="Winged helix-like DNA-binding domain superfamily/Winged helix DNA-binding domain"/>
    <property type="match status" value="1"/>
</dbReference>
<gene>
    <name evidence="10" type="ORF">ACD661_04930</name>
</gene>
<sequence length="279" mass="31356">MIKHKQSNYERVETAIHYINEHFKAQPSLDEIAKAIHVSPYHFQRIFSEWAGVSPKKFMQYISLNYAKSLLKNRMPLLDVTYETGLSSCSRLHDLFVTVEGMTPKEFKNGGVDLAINYCFAESPFGKVIVASTAKGVCAISFERDENQALMDLKKRFPNAKYRQITDTFQQDALLIFQKDWGNLNEIKLHLAGTPFQLKVWESLLKIPLGALVTYGDIAQEIGNPQSSRAVGSAIGSNPVAFLIPCHRVIQSSGKISGYLWGETKKKAIIGWEAAQIEI</sequence>
<evidence type="ECO:0000256" key="6">
    <source>
        <dbReference type="ARBA" id="ARBA00023163"/>
    </source>
</evidence>
<dbReference type="InterPro" id="IPR009057">
    <property type="entry name" value="Homeodomain-like_sf"/>
</dbReference>
<name>A0ABW8D5D2_9GAMM</name>
<keyword evidence="7" id="KW-0234">DNA repair</keyword>
<comment type="caution">
    <text evidence="10">The sequence shown here is derived from an EMBL/GenBank/DDBJ whole genome shotgun (WGS) entry which is preliminary data.</text>
</comment>
<dbReference type="InterPro" id="IPR036388">
    <property type="entry name" value="WH-like_DNA-bd_sf"/>
</dbReference>
<keyword evidence="2" id="KW-0489">Methyltransferase</keyword>
<dbReference type="SMART" id="SM00342">
    <property type="entry name" value="HTH_ARAC"/>
    <property type="match status" value="1"/>
</dbReference>
<dbReference type="InterPro" id="IPR001497">
    <property type="entry name" value="MethylDNA_cys_MeTrfase_AS"/>
</dbReference>
<dbReference type="PANTHER" id="PTHR10815:SF13">
    <property type="entry name" value="METHYLATED-DNA--PROTEIN-CYSTEINE METHYLTRANSFERASE"/>
    <property type="match status" value="1"/>
</dbReference>
<evidence type="ECO:0000256" key="4">
    <source>
        <dbReference type="ARBA" id="ARBA00022763"/>
    </source>
</evidence>
<dbReference type="PROSITE" id="PS00374">
    <property type="entry name" value="MGMT"/>
    <property type="match status" value="1"/>
</dbReference>
<evidence type="ECO:0000256" key="5">
    <source>
        <dbReference type="ARBA" id="ARBA00023015"/>
    </source>
</evidence>
<comment type="catalytic activity">
    <reaction evidence="1">
        <text>a 4-O-methyl-thymidine in DNA + L-cysteinyl-[protein] = a thymidine in DNA + S-methyl-L-cysteinyl-[protein]</text>
        <dbReference type="Rhea" id="RHEA:53428"/>
        <dbReference type="Rhea" id="RHEA-COMP:10131"/>
        <dbReference type="Rhea" id="RHEA-COMP:10132"/>
        <dbReference type="Rhea" id="RHEA-COMP:13555"/>
        <dbReference type="Rhea" id="RHEA-COMP:13556"/>
        <dbReference type="ChEBI" id="CHEBI:29950"/>
        <dbReference type="ChEBI" id="CHEBI:82612"/>
        <dbReference type="ChEBI" id="CHEBI:137386"/>
        <dbReference type="ChEBI" id="CHEBI:137387"/>
        <dbReference type="EC" id="2.1.1.63"/>
    </reaction>
</comment>
<reference evidence="10 11" key="1">
    <citation type="submission" date="2024-08" db="EMBL/GenBank/DDBJ databases">
        <title>Draft Genome Sequence of Legionella lytica strain DSB2004, Isolated From a Fire Sprinkler System.</title>
        <authorList>
            <person name="Everhart A.D."/>
            <person name="Kidane D.T."/>
            <person name="Farone A.L."/>
            <person name="Farone M.B."/>
        </authorList>
    </citation>
    <scope>NUCLEOTIDE SEQUENCE [LARGE SCALE GENOMIC DNA]</scope>
    <source>
        <strain evidence="10 11">DSB2004</strain>
    </source>
</reference>
<dbReference type="RefSeq" id="WP_400186738.1">
    <property type="nucleotide sequence ID" value="NZ_JBGORX010000001.1"/>
</dbReference>